<protein>
    <submittedName>
        <fullName evidence="1 2">Uncharacterized protein</fullName>
    </submittedName>
</protein>
<dbReference type="CTD" id="20202332"/>
<dbReference type="PANTHER" id="PTHR14559">
    <property type="entry name" value="CASPASE RECRUITMENT DOMAIN FAMILY"/>
    <property type="match status" value="1"/>
</dbReference>
<reference evidence="1 3" key="2">
    <citation type="journal article" date="2013" name="Nature">
        <title>Insights into bilaterian evolution from three spiralian genomes.</title>
        <authorList>
            <person name="Simakov O."/>
            <person name="Marletaz F."/>
            <person name="Cho S.J."/>
            <person name="Edsinger-Gonzales E."/>
            <person name="Havlak P."/>
            <person name="Hellsten U."/>
            <person name="Kuo D.H."/>
            <person name="Larsson T."/>
            <person name="Lv J."/>
            <person name="Arendt D."/>
            <person name="Savage R."/>
            <person name="Osoegawa K."/>
            <person name="de Jong P."/>
            <person name="Grimwood J."/>
            <person name="Chapman J.A."/>
            <person name="Shapiro H."/>
            <person name="Aerts A."/>
            <person name="Otillar R.P."/>
            <person name="Terry A.Y."/>
            <person name="Boore J.L."/>
            <person name="Grigoriev I.V."/>
            <person name="Lindberg D.R."/>
            <person name="Seaver E.C."/>
            <person name="Weisblat D.A."/>
            <person name="Putnam N.H."/>
            <person name="Rokhsar D.S."/>
        </authorList>
    </citation>
    <scope>NUCLEOTIDE SEQUENCE</scope>
</reference>
<name>T1F0I2_HELRO</name>
<evidence type="ECO:0000313" key="2">
    <source>
        <dbReference type="EnsemblMetazoa" id="HelroP168375"/>
    </source>
</evidence>
<dbReference type="EMBL" id="AMQM01002956">
    <property type="status" value="NOT_ANNOTATED_CDS"/>
    <property type="molecule type" value="Genomic_DNA"/>
</dbReference>
<reference evidence="2" key="3">
    <citation type="submission" date="2015-06" db="UniProtKB">
        <authorList>
            <consortium name="EnsemblMetazoa"/>
        </authorList>
    </citation>
    <scope>IDENTIFICATION</scope>
</reference>
<keyword evidence="3" id="KW-1185">Reference proteome</keyword>
<accession>T1F0I2</accession>
<dbReference type="KEGG" id="hro:HELRODRAFT_168375"/>
<dbReference type="PANTHER" id="PTHR14559:SF11">
    <property type="entry name" value="SECRETED PROTEIN"/>
    <property type="match status" value="1"/>
</dbReference>
<dbReference type="EnsemblMetazoa" id="HelroT168375">
    <property type="protein sequence ID" value="HelroP168375"/>
    <property type="gene ID" value="HelroG168375"/>
</dbReference>
<sequence>MYLNSNIFRPGGPGESFLRFVVRAVDCPSLTYCIKKFFFILVIVPPATVAKNSSLLSSDLTLIILHIALRNLRVLGSIGPRTSIHIGKNSIEGRAFPYFFHFLVRCPGRGQTASFTCQVYISFGKGARDRNIPRQTSTGFLSIIMRQHFIASNILIREIQEATFIIVIVVAIEPLNSYAWVYE</sequence>
<dbReference type="EMBL" id="KB095959">
    <property type="protein sequence ID" value="ESO09393.1"/>
    <property type="molecule type" value="Genomic_DNA"/>
</dbReference>
<dbReference type="RefSeq" id="XP_009012486.1">
    <property type="nucleotide sequence ID" value="XM_009014238.1"/>
</dbReference>
<dbReference type="AlphaFoldDB" id="T1F0I2"/>
<evidence type="ECO:0000313" key="1">
    <source>
        <dbReference type="EMBL" id="ESO09393.1"/>
    </source>
</evidence>
<dbReference type="GeneID" id="20202332"/>
<gene>
    <name evidence="2" type="primary">20202332</name>
    <name evidence="1" type="ORF">HELRODRAFT_168375</name>
</gene>
<dbReference type="OrthoDB" id="10220336at2759"/>
<dbReference type="InParanoid" id="T1F0I2"/>
<reference evidence="3" key="1">
    <citation type="submission" date="2012-12" db="EMBL/GenBank/DDBJ databases">
        <authorList>
            <person name="Hellsten U."/>
            <person name="Grimwood J."/>
            <person name="Chapman J.A."/>
            <person name="Shapiro H."/>
            <person name="Aerts A."/>
            <person name="Otillar R.P."/>
            <person name="Terry A.Y."/>
            <person name="Boore J.L."/>
            <person name="Simakov O."/>
            <person name="Marletaz F."/>
            <person name="Cho S.-J."/>
            <person name="Edsinger-Gonzales E."/>
            <person name="Havlak P."/>
            <person name="Kuo D.-H."/>
            <person name="Larsson T."/>
            <person name="Lv J."/>
            <person name="Arendt D."/>
            <person name="Savage R."/>
            <person name="Osoegawa K."/>
            <person name="de Jong P."/>
            <person name="Lindberg D.R."/>
            <person name="Seaver E.C."/>
            <person name="Weisblat D.A."/>
            <person name="Putnam N.H."/>
            <person name="Grigoriev I.V."/>
            <person name="Rokhsar D.S."/>
        </authorList>
    </citation>
    <scope>NUCLEOTIDE SEQUENCE</scope>
</reference>
<dbReference type="HOGENOM" id="CLU_1476700_0_0_1"/>
<evidence type="ECO:0000313" key="3">
    <source>
        <dbReference type="Proteomes" id="UP000015101"/>
    </source>
</evidence>
<proteinExistence type="predicted"/>
<dbReference type="Proteomes" id="UP000015101">
    <property type="component" value="Unassembled WGS sequence"/>
</dbReference>
<organism evidence="2 3">
    <name type="scientific">Helobdella robusta</name>
    <name type="common">Californian leech</name>
    <dbReference type="NCBI Taxonomy" id="6412"/>
    <lineage>
        <taxon>Eukaryota</taxon>
        <taxon>Metazoa</taxon>
        <taxon>Spiralia</taxon>
        <taxon>Lophotrochozoa</taxon>
        <taxon>Annelida</taxon>
        <taxon>Clitellata</taxon>
        <taxon>Hirudinea</taxon>
        <taxon>Rhynchobdellida</taxon>
        <taxon>Glossiphoniidae</taxon>
        <taxon>Helobdella</taxon>
    </lineage>
</organism>